<evidence type="ECO:0000313" key="4">
    <source>
        <dbReference type="EMBL" id="UYM07938.1"/>
    </source>
</evidence>
<keyword evidence="1" id="KW-0805">Transcription regulation</keyword>
<dbReference type="CDD" id="cd03137">
    <property type="entry name" value="GATase1_AraC_1"/>
    <property type="match status" value="1"/>
</dbReference>
<dbReference type="GO" id="GO:0003700">
    <property type="term" value="F:DNA-binding transcription factor activity"/>
    <property type="evidence" value="ECO:0007669"/>
    <property type="project" value="InterPro"/>
</dbReference>
<dbReference type="Gene3D" id="1.10.10.60">
    <property type="entry name" value="Homeodomain-like"/>
    <property type="match status" value="1"/>
</dbReference>
<dbReference type="Gene3D" id="3.40.50.880">
    <property type="match status" value="1"/>
</dbReference>
<dbReference type="KEGG" id="sgrg:L0C25_22765"/>
<keyword evidence="5" id="KW-1185">Reference proteome</keyword>
<dbReference type="InterPro" id="IPR052158">
    <property type="entry name" value="INH-QAR"/>
</dbReference>
<proteinExistence type="predicted"/>
<dbReference type="AlphaFoldDB" id="A0AA46TMM9"/>
<accession>A0AA46TMM9</accession>
<dbReference type="SUPFAM" id="SSF52317">
    <property type="entry name" value="Class I glutamine amidotransferase-like"/>
    <property type="match status" value="1"/>
</dbReference>
<evidence type="ECO:0000313" key="5">
    <source>
        <dbReference type="Proteomes" id="UP001164390"/>
    </source>
</evidence>
<evidence type="ECO:0000256" key="1">
    <source>
        <dbReference type="ARBA" id="ARBA00023015"/>
    </source>
</evidence>
<reference evidence="4" key="1">
    <citation type="submission" date="2022-01" db="EMBL/GenBank/DDBJ databases">
        <title>Nocardioidaceae gen. sp. A5X3R13.</title>
        <authorList>
            <person name="Lopez Marin M.A."/>
            <person name="Uhlik O."/>
        </authorList>
    </citation>
    <scope>NUCLEOTIDE SEQUENCE</scope>
    <source>
        <strain evidence="4">A5X3R13</strain>
    </source>
</reference>
<dbReference type="InterPro" id="IPR029062">
    <property type="entry name" value="Class_I_gatase-like"/>
</dbReference>
<organism evidence="4 5">
    <name type="scientific">Solicola gregarius</name>
    <dbReference type="NCBI Taxonomy" id="2908642"/>
    <lineage>
        <taxon>Bacteria</taxon>
        <taxon>Bacillati</taxon>
        <taxon>Actinomycetota</taxon>
        <taxon>Actinomycetes</taxon>
        <taxon>Propionibacteriales</taxon>
        <taxon>Nocardioidaceae</taxon>
        <taxon>Solicola</taxon>
    </lineage>
</organism>
<dbReference type="InterPro" id="IPR002818">
    <property type="entry name" value="DJ-1/PfpI"/>
</dbReference>
<name>A0AA46TMM9_9ACTN</name>
<keyword evidence="2" id="KW-0804">Transcription</keyword>
<dbReference type="SMART" id="SM00342">
    <property type="entry name" value="HTH_ARAC"/>
    <property type="match status" value="1"/>
</dbReference>
<gene>
    <name evidence="4" type="ORF">L0C25_22765</name>
</gene>
<evidence type="ECO:0000259" key="3">
    <source>
        <dbReference type="PROSITE" id="PS01124"/>
    </source>
</evidence>
<evidence type="ECO:0000256" key="2">
    <source>
        <dbReference type="ARBA" id="ARBA00023163"/>
    </source>
</evidence>
<dbReference type="Proteomes" id="UP001164390">
    <property type="component" value="Chromosome"/>
</dbReference>
<dbReference type="PANTHER" id="PTHR43130">
    <property type="entry name" value="ARAC-FAMILY TRANSCRIPTIONAL REGULATOR"/>
    <property type="match status" value="1"/>
</dbReference>
<protein>
    <submittedName>
        <fullName evidence="4">Helix-turn-helix domain-containing protein</fullName>
    </submittedName>
</protein>
<dbReference type="EMBL" id="CP094970">
    <property type="protein sequence ID" value="UYM07938.1"/>
    <property type="molecule type" value="Genomic_DNA"/>
</dbReference>
<dbReference type="PANTHER" id="PTHR43130:SF3">
    <property type="entry name" value="HTH-TYPE TRANSCRIPTIONAL REGULATOR RV1931C"/>
    <property type="match status" value="1"/>
</dbReference>
<dbReference type="InterPro" id="IPR009057">
    <property type="entry name" value="Homeodomain-like_sf"/>
</dbReference>
<dbReference type="SUPFAM" id="SSF46689">
    <property type="entry name" value="Homeodomain-like"/>
    <property type="match status" value="2"/>
</dbReference>
<dbReference type="Pfam" id="PF12833">
    <property type="entry name" value="HTH_18"/>
    <property type="match status" value="1"/>
</dbReference>
<dbReference type="Pfam" id="PF01965">
    <property type="entry name" value="DJ-1_PfpI"/>
    <property type="match status" value="1"/>
</dbReference>
<sequence>MRNVATIVTDGVEPFGLGLFCEVWGEEEHPEDGAPAFDFAVCGPQAGRIRGSNGFDLFVEHGLERVAEADLVAVCPTTQPDQVPQSVLDAIRDAHARGATILTHCTGAFVLGAAGMLDGRRCATHWRHADRLAAAFPDAKVDADVLYVDDDRVFTGAGCAAGIDACLHLVRMEFGAKVAGAFARRIVVPPQRDGGQAQFVRTPIVEQDADTLQPLLEWARAHLEEDLAVDVLARRALMSPRTFARRFRDETGTTPHQWVTHQRLALAEQLLEDTLLGIDEIAGRAGFGNAATLRHHFSAVRGTTPADYRRTFGCVEAS</sequence>
<feature type="domain" description="HTH araC/xylS-type" evidence="3">
    <location>
        <begin position="213"/>
        <end position="311"/>
    </location>
</feature>
<dbReference type="PROSITE" id="PS01124">
    <property type="entry name" value="HTH_ARAC_FAMILY_2"/>
    <property type="match status" value="1"/>
</dbReference>
<dbReference type="GO" id="GO:0043565">
    <property type="term" value="F:sequence-specific DNA binding"/>
    <property type="evidence" value="ECO:0007669"/>
    <property type="project" value="InterPro"/>
</dbReference>
<dbReference type="InterPro" id="IPR018060">
    <property type="entry name" value="HTH_AraC"/>
</dbReference>